<dbReference type="SUPFAM" id="SSF82199">
    <property type="entry name" value="SET domain"/>
    <property type="match status" value="1"/>
</dbReference>
<dbReference type="Gene3D" id="3.90.1420.10">
    <property type="entry name" value="Rubisco LSMT, substrate-binding domain"/>
    <property type="match status" value="1"/>
</dbReference>
<dbReference type="PANTHER" id="PTHR13271">
    <property type="entry name" value="UNCHARACTERIZED PUTATIVE METHYLTRANSFERASE"/>
    <property type="match status" value="1"/>
</dbReference>
<keyword evidence="3" id="KW-0949">S-adenosyl-L-methionine</keyword>
<evidence type="ECO:0000256" key="4">
    <source>
        <dbReference type="SAM" id="MobiDB-lite"/>
    </source>
</evidence>
<dbReference type="Proteomes" id="UP001165080">
    <property type="component" value="Unassembled WGS sequence"/>
</dbReference>
<dbReference type="EMBL" id="BRXU01000027">
    <property type="protein sequence ID" value="GLC59418.1"/>
    <property type="molecule type" value="Genomic_DNA"/>
</dbReference>
<feature type="domain" description="Rubisco LSMT substrate-binding" evidence="5">
    <location>
        <begin position="319"/>
        <end position="436"/>
    </location>
</feature>
<evidence type="ECO:0000313" key="7">
    <source>
        <dbReference type="Proteomes" id="UP001165080"/>
    </source>
</evidence>
<protein>
    <recommendedName>
        <fullName evidence="5">Rubisco LSMT substrate-binding domain-containing protein</fullName>
    </recommendedName>
</protein>
<dbReference type="InterPro" id="IPR050600">
    <property type="entry name" value="SETD3_SETD6_MTase"/>
</dbReference>
<dbReference type="Pfam" id="PF09273">
    <property type="entry name" value="Rubis-subs-bind"/>
    <property type="match status" value="1"/>
</dbReference>
<dbReference type="GO" id="GO:0016279">
    <property type="term" value="F:protein-lysine N-methyltransferase activity"/>
    <property type="evidence" value="ECO:0007669"/>
    <property type="project" value="TreeGrafter"/>
</dbReference>
<dbReference type="GO" id="GO:0032259">
    <property type="term" value="P:methylation"/>
    <property type="evidence" value="ECO:0007669"/>
    <property type="project" value="UniProtKB-KW"/>
</dbReference>
<name>A0A9W6BWK4_9CHLO</name>
<feature type="region of interest" description="Disordered" evidence="4">
    <location>
        <begin position="494"/>
        <end position="513"/>
    </location>
</feature>
<gene>
    <name evidence="6" type="primary">PLEST008235</name>
    <name evidence="6" type="ORF">PLESTB_001484000</name>
</gene>
<accession>A0A9W6BWK4</accession>
<dbReference type="Gene3D" id="3.90.1410.10">
    <property type="entry name" value="set domain protein methyltransferase, domain 1"/>
    <property type="match status" value="1"/>
</dbReference>
<evidence type="ECO:0000313" key="6">
    <source>
        <dbReference type="EMBL" id="GLC59418.1"/>
    </source>
</evidence>
<keyword evidence="7" id="KW-1185">Reference proteome</keyword>
<organism evidence="6 7">
    <name type="scientific">Pleodorina starrii</name>
    <dbReference type="NCBI Taxonomy" id="330485"/>
    <lineage>
        <taxon>Eukaryota</taxon>
        <taxon>Viridiplantae</taxon>
        <taxon>Chlorophyta</taxon>
        <taxon>core chlorophytes</taxon>
        <taxon>Chlorophyceae</taxon>
        <taxon>CS clade</taxon>
        <taxon>Chlamydomonadales</taxon>
        <taxon>Volvocaceae</taxon>
        <taxon>Pleodorina</taxon>
    </lineage>
</organism>
<proteinExistence type="predicted"/>
<evidence type="ECO:0000256" key="2">
    <source>
        <dbReference type="ARBA" id="ARBA00022679"/>
    </source>
</evidence>
<evidence type="ECO:0000256" key="1">
    <source>
        <dbReference type="ARBA" id="ARBA00022603"/>
    </source>
</evidence>
<reference evidence="6 7" key="1">
    <citation type="journal article" date="2023" name="Commun. Biol.">
        <title>Reorganization of the ancestral sex-determining regions during the evolution of trioecy in Pleodorina starrii.</title>
        <authorList>
            <person name="Takahashi K."/>
            <person name="Suzuki S."/>
            <person name="Kawai-Toyooka H."/>
            <person name="Yamamoto K."/>
            <person name="Hamaji T."/>
            <person name="Ootsuki R."/>
            <person name="Yamaguchi H."/>
            <person name="Kawachi M."/>
            <person name="Higashiyama T."/>
            <person name="Nozaki H."/>
        </authorList>
    </citation>
    <scope>NUCLEOTIDE SEQUENCE [LARGE SCALE GENOMIC DNA]</scope>
    <source>
        <strain evidence="6 7">NIES-4479</strain>
    </source>
</reference>
<keyword evidence="1" id="KW-0489">Methyltransferase</keyword>
<dbReference type="PANTHER" id="PTHR13271:SF93">
    <property type="entry name" value="SET DOMAIN-CONTAINING PROTEIN"/>
    <property type="match status" value="1"/>
</dbReference>
<sequence length="513" mass="55932">MLRGPRPFSSGTCPTNCRRWRSAHIRVAPRATTKVSAAPAAQDAALTLTMADALALTERIRQLKDSLPGLKADSVGVQRMPGDVGERVGLVAARDIRDREVVMTIPEKLAVTSVDAEAHPVVGPLAAECSELTAMTLWLLAERALGAASQYAGLLATLPEATLSPLLWEDSELRELLEGSPMLAEARTRREALRQQWAALEPKLRADPGRFPPDVFSERAFLRAFSVVVSHSLFLPSANCFALLPLASAMGRTGNGNGCDLDFDPQLNAVVVTAGRPYRSGSELLLNDGRPNGELLLATGGVQEGNMSDFLDWSAGLVPADKYYLMKAQVLESLGFGPQERFPVFADRMPIQLLAYLRLSRVADPALLAKVSFETDVELSQMNEYEILQILMGDCRERLAAYTKSYEEDVKIAQQPGLSPKERLAVRLRLGEKRIINATMEAVRRRLAPIRGIPTKAGQLADPNSDLKEIFDTIEALPSAPLRLLEGLVSWAKGEQDPDWGKKPGGQKPGGRR</sequence>
<dbReference type="SUPFAM" id="SSF81822">
    <property type="entry name" value="RuBisCo LSMT C-terminal, substrate-binding domain"/>
    <property type="match status" value="1"/>
</dbReference>
<dbReference type="InterPro" id="IPR046341">
    <property type="entry name" value="SET_dom_sf"/>
</dbReference>
<feature type="compositionally biased region" description="Gly residues" evidence="4">
    <location>
        <begin position="503"/>
        <end position="513"/>
    </location>
</feature>
<dbReference type="AlphaFoldDB" id="A0A9W6BWK4"/>
<keyword evidence="2" id="KW-0808">Transferase</keyword>
<comment type="caution">
    <text evidence="6">The sequence shown here is derived from an EMBL/GenBank/DDBJ whole genome shotgun (WGS) entry which is preliminary data.</text>
</comment>
<evidence type="ECO:0000259" key="5">
    <source>
        <dbReference type="Pfam" id="PF09273"/>
    </source>
</evidence>
<evidence type="ECO:0000256" key="3">
    <source>
        <dbReference type="ARBA" id="ARBA00022691"/>
    </source>
</evidence>
<dbReference type="InterPro" id="IPR015353">
    <property type="entry name" value="Rubisco_LSMT_subst-bd"/>
</dbReference>
<dbReference type="OrthoDB" id="341421at2759"/>
<dbReference type="InterPro" id="IPR036464">
    <property type="entry name" value="Rubisco_LSMT_subst-bd_sf"/>
</dbReference>